<keyword evidence="5" id="KW-0804">Transcription</keyword>
<dbReference type="InterPro" id="IPR039420">
    <property type="entry name" value="WalR-like"/>
</dbReference>
<proteinExistence type="predicted"/>
<dbReference type="GO" id="GO:0000976">
    <property type="term" value="F:transcription cis-regulatory region binding"/>
    <property type="evidence" value="ECO:0007669"/>
    <property type="project" value="TreeGrafter"/>
</dbReference>
<dbReference type="SMART" id="SM00862">
    <property type="entry name" value="Trans_reg_C"/>
    <property type="match status" value="1"/>
</dbReference>
<name>A0A1M7B901_9FLAO</name>
<dbReference type="GO" id="GO:0000156">
    <property type="term" value="F:phosphorelay response regulator activity"/>
    <property type="evidence" value="ECO:0007669"/>
    <property type="project" value="TreeGrafter"/>
</dbReference>
<dbReference type="FunFam" id="1.10.10.10:FF:000005">
    <property type="entry name" value="Two-component system response regulator"/>
    <property type="match status" value="1"/>
</dbReference>
<dbReference type="RefSeq" id="WP_072933331.1">
    <property type="nucleotide sequence ID" value="NZ_BMFL01000007.1"/>
</dbReference>
<dbReference type="InterPro" id="IPR001867">
    <property type="entry name" value="OmpR/PhoB-type_DNA-bd"/>
</dbReference>
<dbReference type="Pfam" id="PF00486">
    <property type="entry name" value="Trans_reg_C"/>
    <property type="match status" value="1"/>
</dbReference>
<dbReference type="Proteomes" id="UP000184120">
    <property type="component" value="Unassembled WGS sequence"/>
</dbReference>
<keyword evidence="13" id="KW-1185">Reference proteome</keyword>
<dbReference type="SMART" id="SM00448">
    <property type="entry name" value="REC"/>
    <property type="match status" value="1"/>
</dbReference>
<keyword evidence="1 6" id="KW-0597">Phosphoprotein</keyword>
<evidence type="ECO:0000256" key="3">
    <source>
        <dbReference type="ARBA" id="ARBA00023015"/>
    </source>
</evidence>
<dbReference type="SUPFAM" id="SSF46894">
    <property type="entry name" value="C-terminal effector domain of the bipartite response regulators"/>
    <property type="match status" value="1"/>
</dbReference>
<dbReference type="PROSITE" id="PS50110">
    <property type="entry name" value="RESPONSE_REGULATORY"/>
    <property type="match status" value="1"/>
</dbReference>
<dbReference type="InterPro" id="IPR001789">
    <property type="entry name" value="Sig_transdc_resp-reg_receiver"/>
</dbReference>
<dbReference type="Gene3D" id="6.10.250.690">
    <property type="match status" value="1"/>
</dbReference>
<sequence>MNEILLVEDELHVADLIKQCLEEEGYTVTHVDDGLKGIDLLKSRKFNLIVLDILLPKMNGLEVCKEIRKMESQTKVPILILTALGSAENIVLGLDTGADDYLSKPFKLIELKARIRNLLKRSEYYDHTANKQQTDVYKFADLEVNDYTKIVLRGNEEISLTSTEYRLLLEFIKNPTKVINRSDLLDNVWGINYDIGTNVVDVYVNYLRKKIEKPGSTRLIHTVTGMGYVLKED</sequence>
<evidence type="ECO:0000313" key="11">
    <source>
        <dbReference type="EMBL" id="SHL51427.1"/>
    </source>
</evidence>
<keyword evidence="3" id="KW-0805">Transcription regulation</keyword>
<organism evidence="11 12">
    <name type="scientific">Chishuiella changwenlii</name>
    <dbReference type="NCBI Taxonomy" id="1434701"/>
    <lineage>
        <taxon>Bacteria</taxon>
        <taxon>Pseudomonadati</taxon>
        <taxon>Bacteroidota</taxon>
        <taxon>Flavobacteriia</taxon>
        <taxon>Flavobacteriales</taxon>
        <taxon>Weeksellaceae</taxon>
        <taxon>Chishuiella</taxon>
    </lineage>
</organism>
<evidence type="ECO:0000256" key="1">
    <source>
        <dbReference type="ARBA" id="ARBA00022553"/>
    </source>
</evidence>
<dbReference type="AlphaFoldDB" id="A0A1M7B901"/>
<dbReference type="GO" id="GO:0006355">
    <property type="term" value="P:regulation of DNA-templated transcription"/>
    <property type="evidence" value="ECO:0007669"/>
    <property type="project" value="InterPro"/>
</dbReference>
<dbReference type="PANTHER" id="PTHR48111:SF22">
    <property type="entry name" value="REGULATOR OF RPOS"/>
    <property type="match status" value="1"/>
</dbReference>
<evidence type="ECO:0000256" key="7">
    <source>
        <dbReference type="PROSITE-ProRule" id="PRU01091"/>
    </source>
</evidence>
<evidence type="ECO:0000256" key="5">
    <source>
        <dbReference type="ARBA" id="ARBA00023163"/>
    </source>
</evidence>
<evidence type="ECO:0000259" key="9">
    <source>
        <dbReference type="PROSITE" id="PS51755"/>
    </source>
</evidence>
<gene>
    <name evidence="10" type="ORF">GCM10010984_12120</name>
    <name evidence="11" type="ORF">SAMN05443634_11088</name>
</gene>
<dbReference type="Proteomes" id="UP000650994">
    <property type="component" value="Unassembled WGS sequence"/>
</dbReference>
<dbReference type="InterPro" id="IPR016032">
    <property type="entry name" value="Sig_transdc_resp-reg_C-effctor"/>
</dbReference>
<dbReference type="PROSITE" id="PS51755">
    <property type="entry name" value="OMPR_PHOB"/>
    <property type="match status" value="1"/>
</dbReference>
<dbReference type="GO" id="GO:0005829">
    <property type="term" value="C:cytosol"/>
    <property type="evidence" value="ECO:0007669"/>
    <property type="project" value="TreeGrafter"/>
</dbReference>
<dbReference type="SUPFAM" id="SSF52172">
    <property type="entry name" value="CheY-like"/>
    <property type="match status" value="1"/>
</dbReference>
<evidence type="ECO:0000256" key="4">
    <source>
        <dbReference type="ARBA" id="ARBA00023125"/>
    </source>
</evidence>
<reference evidence="10" key="5">
    <citation type="submission" date="2024-05" db="EMBL/GenBank/DDBJ databases">
        <authorList>
            <person name="Sun Q."/>
            <person name="Zhou Y."/>
        </authorList>
    </citation>
    <scope>NUCLEOTIDE SEQUENCE</scope>
    <source>
        <strain evidence="10">CGMCC 1.12707</strain>
    </source>
</reference>
<dbReference type="PANTHER" id="PTHR48111">
    <property type="entry name" value="REGULATOR OF RPOS"/>
    <property type="match status" value="1"/>
</dbReference>
<dbReference type="STRING" id="1434701.SAMN05443634_11088"/>
<accession>A0A1M7B901</accession>
<feature type="domain" description="Response regulatory" evidence="8">
    <location>
        <begin position="3"/>
        <end position="119"/>
    </location>
</feature>
<evidence type="ECO:0000256" key="6">
    <source>
        <dbReference type="PROSITE-ProRule" id="PRU00169"/>
    </source>
</evidence>
<dbReference type="CDD" id="cd00383">
    <property type="entry name" value="trans_reg_C"/>
    <property type="match status" value="1"/>
</dbReference>
<feature type="modified residue" description="4-aspartylphosphate" evidence="6">
    <location>
        <position position="52"/>
    </location>
</feature>
<dbReference type="InterPro" id="IPR011006">
    <property type="entry name" value="CheY-like_superfamily"/>
</dbReference>
<dbReference type="EMBL" id="FRBH01000010">
    <property type="protein sequence ID" value="SHL51427.1"/>
    <property type="molecule type" value="Genomic_DNA"/>
</dbReference>
<dbReference type="Gene3D" id="3.40.50.2300">
    <property type="match status" value="1"/>
</dbReference>
<reference evidence="12" key="2">
    <citation type="submission" date="2016-11" db="EMBL/GenBank/DDBJ databases">
        <authorList>
            <person name="Varghese N."/>
            <person name="Submissions S."/>
        </authorList>
    </citation>
    <scope>NUCLEOTIDE SEQUENCE [LARGE SCALE GENOMIC DNA]</scope>
    <source>
        <strain evidence="12">DSM 27989</strain>
    </source>
</reference>
<dbReference type="GO" id="GO:0032993">
    <property type="term" value="C:protein-DNA complex"/>
    <property type="evidence" value="ECO:0007669"/>
    <property type="project" value="TreeGrafter"/>
</dbReference>
<dbReference type="EMBL" id="BMFL01000007">
    <property type="protein sequence ID" value="GGE96185.1"/>
    <property type="molecule type" value="Genomic_DNA"/>
</dbReference>
<feature type="DNA-binding region" description="OmpR/PhoB-type" evidence="7">
    <location>
        <begin position="134"/>
        <end position="232"/>
    </location>
</feature>
<dbReference type="InterPro" id="IPR036388">
    <property type="entry name" value="WH-like_DNA-bd_sf"/>
</dbReference>
<dbReference type="FunFam" id="3.40.50.2300:FF:000001">
    <property type="entry name" value="DNA-binding response regulator PhoB"/>
    <property type="match status" value="1"/>
</dbReference>
<keyword evidence="4 7" id="KW-0238">DNA-binding</keyword>
<feature type="domain" description="OmpR/PhoB-type" evidence="9">
    <location>
        <begin position="134"/>
        <end position="232"/>
    </location>
</feature>
<reference evidence="11" key="3">
    <citation type="submission" date="2016-11" db="EMBL/GenBank/DDBJ databases">
        <authorList>
            <person name="Jaros S."/>
            <person name="Januszkiewicz K."/>
            <person name="Wedrychowicz H."/>
        </authorList>
    </citation>
    <scope>NUCLEOTIDE SEQUENCE [LARGE SCALE GENOMIC DNA]</scope>
    <source>
        <strain evidence="11">DSM 27989</strain>
    </source>
</reference>
<evidence type="ECO:0000259" key="8">
    <source>
        <dbReference type="PROSITE" id="PS50110"/>
    </source>
</evidence>
<evidence type="ECO:0000256" key="2">
    <source>
        <dbReference type="ARBA" id="ARBA00023012"/>
    </source>
</evidence>
<dbReference type="CDD" id="cd17574">
    <property type="entry name" value="REC_OmpR"/>
    <property type="match status" value="1"/>
</dbReference>
<dbReference type="OrthoDB" id="9790442at2"/>
<evidence type="ECO:0000313" key="13">
    <source>
        <dbReference type="Proteomes" id="UP000650994"/>
    </source>
</evidence>
<dbReference type="Pfam" id="PF00072">
    <property type="entry name" value="Response_reg"/>
    <property type="match status" value="1"/>
</dbReference>
<evidence type="ECO:0000313" key="12">
    <source>
        <dbReference type="Proteomes" id="UP000184120"/>
    </source>
</evidence>
<reference evidence="10" key="1">
    <citation type="journal article" date="2014" name="Int. J. Syst. Evol. Microbiol.">
        <title>Complete genome of a new Firmicutes species belonging to the dominant human colonic microbiota ('Ruminococcus bicirculans') reveals two chromosomes and a selective capacity to utilize plant glucans.</title>
        <authorList>
            <consortium name="NISC Comparative Sequencing Program"/>
            <person name="Wegmann U."/>
            <person name="Louis P."/>
            <person name="Goesmann A."/>
            <person name="Henrissat B."/>
            <person name="Duncan S.H."/>
            <person name="Flint H.J."/>
        </authorList>
    </citation>
    <scope>NUCLEOTIDE SEQUENCE</scope>
    <source>
        <strain evidence="10">CGMCC 1.12707</strain>
    </source>
</reference>
<reference evidence="13" key="4">
    <citation type="journal article" date="2019" name="Int. J. Syst. Evol. Microbiol.">
        <title>The Global Catalogue of Microorganisms (GCM) 10K type strain sequencing project: providing services to taxonomists for standard genome sequencing and annotation.</title>
        <authorList>
            <consortium name="The Broad Institute Genomics Platform"/>
            <consortium name="The Broad Institute Genome Sequencing Center for Infectious Disease"/>
            <person name="Wu L."/>
            <person name="Ma J."/>
        </authorList>
    </citation>
    <scope>NUCLEOTIDE SEQUENCE [LARGE SCALE GENOMIC DNA]</scope>
    <source>
        <strain evidence="13">CGMCC 1.12707</strain>
    </source>
</reference>
<evidence type="ECO:0000313" key="10">
    <source>
        <dbReference type="EMBL" id="GGE96185.1"/>
    </source>
</evidence>
<protein>
    <submittedName>
        <fullName evidence="10">DNA-binding response regulator</fullName>
    </submittedName>
    <submittedName>
        <fullName evidence="11">Two component transcriptional regulator, winged helix family</fullName>
    </submittedName>
</protein>
<keyword evidence="2" id="KW-0902">Two-component regulatory system</keyword>
<dbReference type="Gene3D" id="1.10.10.10">
    <property type="entry name" value="Winged helix-like DNA-binding domain superfamily/Winged helix DNA-binding domain"/>
    <property type="match status" value="1"/>
</dbReference>